<dbReference type="InterPro" id="IPR017850">
    <property type="entry name" value="Alkaline_phosphatase_core_sf"/>
</dbReference>
<organism evidence="2 3">
    <name type="scientific">Neolamprologus brichardi</name>
    <name type="common">Fairy cichlid</name>
    <name type="synonym">Lamprologus brichardi</name>
    <dbReference type="NCBI Taxonomy" id="32507"/>
    <lineage>
        <taxon>Eukaryota</taxon>
        <taxon>Metazoa</taxon>
        <taxon>Chordata</taxon>
        <taxon>Craniata</taxon>
        <taxon>Vertebrata</taxon>
        <taxon>Euteleostomi</taxon>
        <taxon>Actinopterygii</taxon>
        <taxon>Neopterygii</taxon>
        <taxon>Teleostei</taxon>
        <taxon>Neoteleostei</taxon>
        <taxon>Acanthomorphata</taxon>
        <taxon>Ovalentaria</taxon>
        <taxon>Cichlomorphae</taxon>
        <taxon>Cichliformes</taxon>
        <taxon>Cichlidae</taxon>
        <taxon>African cichlids</taxon>
        <taxon>Pseudocrenilabrinae</taxon>
        <taxon>Lamprologini</taxon>
        <taxon>Neolamprologus</taxon>
    </lineage>
</organism>
<evidence type="ECO:0000256" key="1">
    <source>
        <dbReference type="SAM" id="MobiDB-lite"/>
    </source>
</evidence>
<proteinExistence type="predicted"/>
<feature type="region of interest" description="Disordered" evidence="1">
    <location>
        <begin position="201"/>
        <end position="228"/>
    </location>
</feature>
<accession>A0A3Q4I2F4</accession>
<evidence type="ECO:0000313" key="3">
    <source>
        <dbReference type="Proteomes" id="UP000261580"/>
    </source>
</evidence>
<dbReference type="GO" id="GO:0008270">
    <property type="term" value="F:zinc ion binding"/>
    <property type="evidence" value="ECO:0007669"/>
    <property type="project" value="TreeGrafter"/>
</dbReference>
<reference evidence="2" key="2">
    <citation type="submission" date="2025-09" db="UniProtKB">
        <authorList>
            <consortium name="Ensembl"/>
        </authorList>
    </citation>
    <scope>IDENTIFICATION</scope>
</reference>
<gene>
    <name evidence="2" type="primary">ENPP2</name>
</gene>
<dbReference type="SUPFAM" id="SSF53649">
    <property type="entry name" value="Alkaline phosphatase-like"/>
    <property type="match status" value="1"/>
</dbReference>
<dbReference type="GO" id="GO:0005615">
    <property type="term" value="C:extracellular space"/>
    <property type="evidence" value="ECO:0007669"/>
    <property type="project" value="TreeGrafter"/>
</dbReference>
<evidence type="ECO:0000313" key="2">
    <source>
        <dbReference type="Ensembl" id="ENSNBRP00000030595.1"/>
    </source>
</evidence>
<dbReference type="GO" id="GO:0005509">
    <property type="term" value="F:calcium ion binding"/>
    <property type="evidence" value="ECO:0007669"/>
    <property type="project" value="TreeGrafter"/>
</dbReference>
<dbReference type="GeneTree" id="ENSGT00940000155778"/>
<dbReference type="GO" id="GO:0034638">
    <property type="term" value="P:phosphatidylcholine catabolic process"/>
    <property type="evidence" value="ECO:0007669"/>
    <property type="project" value="TreeGrafter"/>
</dbReference>
<dbReference type="Proteomes" id="UP000261580">
    <property type="component" value="Unassembled WGS sequence"/>
</dbReference>
<dbReference type="Ensembl" id="ENSNBRT00000031373.1">
    <property type="protein sequence ID" value="ENSNBRP00000030595.1"/>
    <property type="gene ID" value="ENSNBRG00000023272.1"/>
</dbReference>
<dbReference type="AlphaFoldDB" id="A0A3Q4I2F4"/>
<dbReference type="GO" id="GO:0047391">
    <property type="term" value="F:alkylglycerophosphoethanolamine phosphodiesterase activity"/>
    <property type="evidence" value="ECO:0007669"/>
    <property type="project" value="TreeGrafter"/>
</dbReference>
<dbReference type="InterPro" id="IPR002591">
    <property type="entry name" value="Phosphodiest/P_Trfase"/>
</dbReference>
<sequence>MKKQPDAYGHRMGPLSSELDNPLREIDNIIGQLMNGLKQMNLHRCINLIIVGDHGMEEAHCDRTEFLSSYPLNIDEIMLIPGSLGRIRPREPKSTMCKSARLNSCKMPAQHFKPYLKRDLPKRLHYANNRRIEDVHLLMERKTRCGFFGDHGFDNKITSMRVLVYNNTNVIITIIIVCPLIVRALDLLGLKPVPNNGTHGSLNDLLKDPPFQPSMPEEVTAPSPPSDAEISHDLGCSCDDEVCGRQRCRRNHF</sequence>
<keyword evidence="3" id="KW-1185">Reference proteome</keyword>
<dbReference type="Pfam" id="PF01663">
    <property type="entry name" value="Phosphodiest"/>
    <property type="match status" value="1"/>
</dbReference>
<name>A0A3Q4I2F4_NEOBR</name>
<dbReference type="GO" id="GO:0004622">
    <property type="term" value="F:phosphatidylcholine lysophospholipase activity"/>
    <property type="evidence" value="ECO:0007669"/>
    <property type="project" value="TreeGrafter"/>
</dbReference>
<reference evidence="2" key="1">
    <citation type="submission" date="2025-08" db="UniProtKB">
        <authorList>
            <consortium name="Ensembl"/>
        </authorList>
    </citation>
    <scope>IDENTIFICATION</scope>
</reference>
<protein>
    <submittedName>
        <fullName evidence="2">Ectonucleotide pyrophosphatase/phosphodiesterase 2</fullName>
    </submittedName>
</protein>
<dbReference type="Gene3D" id="3.40.720.10">
    <property type="entry name" value="Alkaline Phosphatase, subunit A"/>
    <property type="match status" value="1"/>
</dbReference>
<dbReference type="GO" id="GO:0004528">
    <property type="term" value="F:phosphodiesterase I activity"/>
    <property type="evidence" value="ECO:0007669"/>
    <property type="project" value="TreeGrafter"/>
</dbReference>
<dbReference type="PANTHER" id="PTHR10151">
    <property type="entry name" value="ECTONUCLEOTIDE PYROPHOSPHATASE/PHOSPHODIESTERASE"/>
    <property type="match status" value="1"/>
</dbReference>
<dbReference type="PANTHER" id="PTHR10151:SF128">
    <property type="entry name" value="ECTONUCLEOTIDE PYROPHOSPHATASE_PHOSPHODIESTERASE FAMILY MEMBER 2-LIKE"/>
    <property type="match status" value="1"/>
</dbReference>
<dbReference type="Bgee" id="ENSNBRG00000023272">
    <property type="expression patterns" value="Expressed in liver and 4 other cell types or tissues"/>
</dbReference>